<keyword evidence="5 8" id="KW-0808">Transferase</keyword>
<comment type="caution">
    <text evidence="11">The sequence shown here is derived from an EMBL/GenBank/DDBJ whole genome shotgun (WGS) entry which is preliminary data.</text>
</comment>
<keyword evidence="12" id="KW-1185">Reference proteome</keyword>
<comment type="similarity">
    <text evidence="3 8">Belongs to the HMBS family.</text>
</comment>
<dbReference type="PRINTS" id="PR00151">
    <property type="entry name" value="PORPHBDMNASE"/>
</dbReference>
<evidence type="ECO:0000256" key="5">
    <source>
        <dbReference type="ARBA" id="ARBA00022679"/>
    </source>
</evidence>
<proteinExistence type="inferred from homology"/>
<dbReference type="SUPFAM" id="SSF53850">
    <property type="entry name" value="Periplasmic binding protein-like II"/>
    <property type="match status" value="1"/>
</dbReference>
<reference evidence="11" key="1">
    <citation type="submission" date="2020-09" db="EMBL/GenBank/DDBJ databases">
        <authorList>
            <person name="Yoon J.-W."/>
        </authorList>
    </citation>
    <scope>NUCLEOTIDE SEQUENCE</scope>
    <source>
        <strain evidence="11">KMU-158</strain>
    </source>
</reference>
<dbReference type="RefSeq" id="WP_190762038.1">
    <property type="nucleotide sequence ID" value="NZ_JACXLD010000001.1"/>
</dbReference>
<feature type="modified residue" description="S-(dipyrrolylmethanemethyl)cysteine" evidence="8">
    <location>
        <position position="246"/>
    </location>
</feature>
<dbReference type="GO" id="GO:0005737">
    <property type="term" value="C:cytoplasm"/>
    <property type="evidence" value="ECO:0007669"/>
    <property type="project" value="UniProtKB-UniRule"/>
</dbReference>
<dbReference type="EC" id="2.5.1.61" evidence="8"/>
<dbReference type="Gene3D" id="3.40.190.10">
    <property type="entry name" value="Periplasmic binding protein-like II"/>
    <property type="match status" value="2"/>
</dbReference>
<protein>
    <recommendedName>
        <fullName evidence="8">Porphobilinogen deaminase</fullName>
        <shortName evidence="8">PBG</shortName>
        <ecNumber evidence="8">2.5.1.61</ecNumber>
    </recommendedName>
    <alternativeName>
        <fullName evidence="8">Hydroxymethylbilane synthase</fullName>
        <shortName evidence="8">HMBS</shortName>
    </alternativeName>
    <alternativeName>
        <fullName evidence="8">Pre-uroporphyrinogen synthase</fullName>
    </alternativeName>
</protein>
<comment type="pathway">
    <text evidence="2">Porphyrin-containing compound metabolism; protoporphyrin-IX biosynthesis; coproporphyrinogen-III from 5-aminolevulinate: step 2/4.</text>
</comment>
<comment type="cofactor">
    <cofactor evidence="8">
        <name>dipyrromethane</name>
        <dbReference type="ChEBI" id="CHEBI:60342"/>
    </cofactor>
    <text evidence="8">Binds 1 dipyrromethane group covalently.</text>
</comment>
<evidence type="ECO:0000256" key="3">
    <source>
        <dbReference type="ARBA" id="ARBA00005638"/>
    </source>
</evidence>
<dbReference type="InterPro" id="IPR022417">
    <property type="entry name" value="Porphobilin_deaminase_N"/>
</dbReference>
<dbReference type="InterPro" id="IPR000860">
    <property type="entry name" value="HemC"/>
</dbReference>
<evidence type="ECO:0000256" key="1">
    <source>
        <dbReference type="ARBA" id="ARBA00002869"/>
    </source>
</evidence>
<dbReference type="PANTHER" id="PTHR11557:SF0">
    <property type="entry name" value="PORPHOBILINOGEN DEAMINASE"/>
    <property type="match status" value="1"/>
</dbReference>
<evidence type="ECO:0000313" key="11">
    <source>
        <dbReference type="EMBL" id="MBD2857822.1"/>
    </source>
</evidence>
<dbReference type="CDD" id="cd13646">
    <property type="entry name" value="PBP2_EcHMBS_like"/>
    <property type="match status" value="1"/>
</dbReference>
<comment type="miscellaneous">
    <text evidence="8">The porphobilinogen subunits are added to the dipyrromethane group.</text>
</comment>
<evidence type="ECO:0000259" key="10">
    <source>
        <dbReference type="Pfam" id="PF03900"/>
    </source>
</evidence>
<dbReference type="AlphaFoldDB" id="A0A927GVF4"/>
<feature type="domain" description="Porphobilinogen deaminase C-terminal" evidence="10">
    <location>
        <begin position="230"/>
        <end position="301"/>
    </location>
</feature>
<gene>
    <name evidence="8 11" type="primary">hemC</name>
    <name evidence="11" type="ORF">IB286_02300</name>
</gene>
<dbReference type="PANTHER" id="PTHR11557">
    <property type="entry name" value="PORPHOBILINOGEN DEAMINASE"/>
    <property type="match status" value="1"/>
</dbReference>
<evidence type="ECO:0000256" key="6">
    <source>
        <dbReference type="ARBA" id="ARBA00023244"/>
    </source>
</evidence>
<evidence type="ECO:0000256" key="7">
    <source>
        <dbReference type="ARBA" id="ARBA00048169"/>
    </source>
</evidence>
<dbReference type="FunFam" id="3.40.190.10:FF:000004">
    <property type="entry name" value="Porphobilinogen deaminase"/>
    <property type="match status" value="1"/>
</dbReference>
<dbReference type="Pfam" id="PF01379">
    <property type="entry name" value="Porphobil_deam"/>
    <property type="match status" value="1"/>
</dbReference>
<dbReference type="InterPro" id="IPR022419">
    <property type="entry name" value="Porphobilin_deaminase_cofac_BS"/>
</dbReference>
<keyword evidence="6 8" id="KW-0627">Porphyrin biosynthesis</keyword>
<evidence type="ECO:0000256" key="8">
    <source>
        <dbReference type="HAMAP-Rule" id="MF_00260"/>
    </source>
</evidence>
<evidence type="ECO:0000256" key="4">
    <source>
        <dbReference type="ARBA" id="ARBA00011245"/>
    </source>
</evidence>
<dbReference type="SUPFAM" id="SSF54782">
    <property type="entry name" value="Porphobilinogen deaminase (hydroxymethylbilane synthase), C-terminal domain"/>
    <property type="match status" value="1"/>
</dbReference>
<dbReference type="GO" id="GO:0004418">
    <property type="term" value="F:hydroxymethylbilane synthase activity"/>
    <property type="evidence" value="ECO:0007669"/>
    <property type="project" value="UniProtKB-UniRule"/>
</dbReference>
<dbReference type="PIRSF" id="PIRSF001438">
    <property type="entry name" value="4pyrrol_synth_OHMeBilane_synth"/>
    <property type="match status" value="1"/>
</dbReference>
<name>A0A927GVF4_9GAMM</name>
<dbReference type="InterPro" id="IPR036803">
    <property type="entry name" value="Porphobilinogen_deaminase_C_sf"/>
</dbReference>
<comment type="subunit">
    <text evidence="4 8">Monomer.</text>
</comment>
<sequence length="319" mass="34327">MSVSSPRNTVRIATRESLLALWQAEYIKAELQRHHPGLNVELLGMTTRGDQLLDSPLSKIGGKALFVKELEVALLDGSADIAVHSMKDVPMEFPEGLGLAIICEREDPRDAFVSNQFPSWQALPEGARVGTSSLRRECQLRALRPDLQISSLRGNVQTRLRKLDEGQFDAIILASAGLIRLKLEERIASFISVEDSLPACGQGAVGVEIRSDDQWVAELLAPIHHAKTAAEVSAERAMNKHLNGGCQVPIAGYAIPSEQDGKLWLRALVGSPDGAQMLRAEHVADVADAEALGVRVAEDLLAQGAGAILEAVYGGQQPG</sequence>
<evidence type="ECO:0000259" key="9">
    <source>
        <dbReference type="Pfam" id="PF01379"/>
    </source>
</evidence>
<accession>A0A927GVF4</accession>
<dbReference type="HAMAP" id="MF_00260">
    <property type="entry name" value="Porphobil_deam"/>
    <property type="match status" value="1"/>
</dbReference>
<dbReference type="Gene3D" id="3.30.160.40">
    <property type="entry name" value="Porphobilinogen deaminase, C-terminal domain"/>
    <property type="match status" value="1"/>
</dbReference>
<dbReference type="PROSITE" id="PS00533">
    <property type="entry name" value="PORPHOBILINOGEN_DEAM"/>
    <property type="match status" value="1"/>
</dbReference>
<dbReference type="Proteomes" id="UP000610558">
    <property type="component" value="Unassembled WGS sequence"/>
</dbReference>
<dbReference type="InterPro" id="IPR022418">
    <property type="entry name" value="Porphobilinogen_deaminase_C"/>
</dbReference>
<dbReference type="NCBIfam" id="TIGR00212">
    <property type="entry name" value="hemC"/>
    <property type="match status" value="1"/>
</dbReference>
<dbReference type="FunFam" id="3.30.160.40:FF:000002">
    <property type="entry name" value="Porphobilinogen deaminase"/>
    <property type="match status" value="1"/>
</dbReference>
<dbReference type="FunFam" id="3.40.190.10:FF:000005">
    <property type="entry name" value="Porphobilinogen deaminase"/>
    <property type="match status" value="1"/>
</dbReference>
<evidence type="ECO:0000256" key="2">
    <source>
        <dbReference type="ARBA" id="ARBA00004735"/>
    </source>
</evidence>
<dbReference type="GO" id="GO:0006782">
    <property type="term" value="P:protoporphyrinogen IX biosynthetic process"/>
    <property type="evidence" value="ECO:0007669"/>
    <property type="project" value="UniProtKB-UniRule"/>
</dbReference>
<organism evidence="11 12">
    <name type="scientific">Spongiibacter pelagi</name>
    <dbReference type="NCBI Taxonomy" id="2760804"/>
    <lineage>
        <taxon>Bacteria</taxon>
        <taxon>Pseudomonadati</taxon>
        <taxon>Pseudomonadota</taxon>
        <taxon>Gammaproteobacteria</taxon>
        <taxon>Cellvibrionales</taxon>
        <taxon>Spongiibacteraceae</taxon>
        <taxon>Spongiibacter</taxon>
    </lineage>
</organism>
<feature type="domain" description="Porphobilinogen deaminase N-terminal" evidence="9">
    <location>
        <begin position="10"/>
        <end position="217"/>
    </location>
</feature>
<dbReference type="EMBL" id="JACXLD010000001">
    <property type="protein sequence ID" value="MBD2857822.1"/>
    <property type="molecule type" value="Genomic_DNA"/>
</dbReference>
<dbReference type="Pfam" id="PF03900">
    <property type="entry name" value="Porphobil_deamC"/>
    <property type="match status" value="1"/>
</dbReference>
<comment type="catalytic activity">
    <reaction evidence="7 8">
        <text>4 porphobilinogen + H2O = hydroxymethylbilane + 4 NH4(+)</text>
        <dbReference type="Rhea" id="RHEA:13185"/>
        <dbReference type="ChEBI" id="CHEBI:15377"/>
        <dbReference type="ChEBI" id="CHEBI:28938"/>
        <dbReference type="ChEBI" id="CHEBI:57845"/>
        <dbReference type="ChEBI" id="CHEBI:58126"/>
        <dbReference type="EC" id="2.5.1.61"/>
    </reaction>
</comment>
<evidence type="ECO:0000313" key="12">
    <source>
        <dbReference type="Proteomes" id="UP000610558"/>
    </source>
</evidence>
<comment type="function">
    <text evidence="1 8">Tetrapolymerization of the monopyrrole PBG into the hydroxymethylbilane pre-uroporphyrinogen in several discrete steps.</text>
</comment>